<dbReference type="AlphaFoldDB" id="A0A1T4XYA8"/>
<evidence type="ECO:0000313" key="2">
    <source>
        <dbReference type="EMBL" id="SKA94549.1"/>
    </source>
</evidence>
<feature type="transmembrane region" description="Helical" evidence="1">
    <location>
        <begin position="16"/>
        <end position="36"/>
    </location>
</feature>
<keyword evidence="1" id="KW-1133">Transmembrane helix</keyword>
<keyword evidence="1" id="KW-0812">Transmembrane</keyword>
<dbReference type="EMBL" id="FUYF01000022">
    <property type="protein sequence ID" value="SKA94549.1"/>
    <property type="molecule type" value="Genomic_DNA"/>
</dbReference>
<protein>
    <recommendedName>
        <fullName evidence="4">Glutamyl-tRNA amidotransferase</fullName>
    </recommendedName>
</protein>
<proteinExistence type="predicted"/>
<evidence type="ECO:0000256" key="1">
    <source>
        <dbReference type="SAM" id="Phobius"/>
    </source>
</evidence>
<organism evidence="2 3">
    <name type="scientific">Gemmiger formicilis</name>
    <dbReference type="NCBI Taxonomy" id="745368"/>
    <lineage>
        <taxon>Bacteria</taxon>
        <taxon>Bacillati</taxon>
        <taxon>Bacillota</taxon>
        <taxon>Clostridia</taxon>
        <taxon>Eubacteriales</taxon>
        <taxon>Gemmiger</taxon>
    </lineage>
</organism>
<sequence>MKLNNNKKSVKISRSLFMLYAVMVCGIVFALPAFAADDPLVVVENLSTFIFSLIRAVGLILLGWGIVQVGLSLQSHDPSQRSQGFLTLAGGLVITFAKEILDLITA</sequence>
<gene>
    <name evidence="2" type="ORF">SAMN02745178_02511</name>
</gene>
<feature type="transmembrane region" description="Helical" evidence="1">
    <location>
        <begin position="48"/>
        <end position="73"/>
    </location>
</feature>
<evidence type="ECO:0000313" key="3">
    <source>
        <dbReference type="Proteomes" id="UP000190286"/>
    </source>
</evidence>
<evidence type="ECO:0008006" key="4">
    <source>
        <dbReference type="Google" id="ProtNLM"/>
    </source>
</evidence>
<name>A0A1T4XYA8_9FIRM</name>
<reference evidence="2 3" key="1">
    <citation type="submission" date="2017-02" db="EMBL/GenBank/DDBJ databases">
        <authorList>
            <person name="Peterson S.W."/>
        </authorList>
    </citation>
    <scope>NUCLEOTIDE SEQUENCE [LARGE SCALE GENOMIC DNA]</scope>
    <source>
        <strain evidence="2 3">ATCC 27749</strain>
    </source>
</reference>
<dbReference type="Proteomes" id="UP000190286">
    <property type="component" value="Unassembled WGS sequence"/>
</dbReference>
<keyword evidence="1" id="KW-0472">Membrane</keyword>
<dbReference type="STRING" id="745368.SAMN02745178_02511"/>
<dbReference type="OrthoDB" id="9797238at2"/>
<keyword evidence="3" id="KW-1185">Reference proteome</keyword>
<accession>A0A1T4XYA8</accession>